<dbReference type="Gene3D" id="3.40.50.880">
    <property type="match status" value="1"/>
</dbReference>
<keyword evidence="6" id="KW-1185">Reference proteome</keyword>
<dbReference type="AlphaFoldDB" id="A0A1X1XM29"/>
<dbReference type="GO" id="GO:0008236">
    <property type="term" value="F:serine-type peptidase activity"/>
    <property type="evidence" value="ECO:0007669"/>
    <property type="project" value="UniProtKB-KW"/>
</dbReference>
<evidence type="ECO:0000256" key="4">
    <source>
        <dbReference type="ARBA" id="ARBA00022825"/>
    </source>
</evidence>
<protein>
    <submittedName>
        <fullName evidence="5">Peptidase</fullName>
    </submittedName>
</protein>
<dbReference type="InterPro" id="IPR005320">
    <property type="entry name" value="Peptidase_S51"/>
</dbReference>
<evidence type="ECO:0000313" key="5">
    <source>
        <dbReference type="EMBL" id="ORV99778.1"/>
    </source>
</evidence>
<reference evidence="5 6" key="1">
    <citation type="submission" date="2016-01" db="EMBL/GenBank/DDBJ databases">
        <title>The new phylogeny of the genus Mycobacterium.</title>
        <authorList>
            <person name="Tarcisio F."/>
            <person name="Conor M."/>
            <person name="Antonella G."/>
            <person name="Elisabetta G."/>
            <person name="Giulia F.S."/>
            <person name="Sara T."/>
            <person name="Anna F."/>
            <person name="Clotilde B."/>
            <person name="Roberto B."/>
            <person name="Veronica D.S."/>
            <person name="Fabio R."/>
            <person name="Monica P."/>
            <person name="Olivier J."/>
            <person name="Enrico T."/>
            <person name="Nicola S."/>
        </authorList>
    </citation>
    <scope>NUCLEOTIDE SEQUENCE [LARGE SCALE GENOMIC DNA]</scope>
    <source>
        <strain evidence="5 6">DSM 45166</strain>
    </source>
</reference>
<dbReference type="EMBL" id="LQPE01000153">
    <property type="protein sequence ID" value="ORV99778.1"/>
    <property type="molecule type" value="Genomic_DNA"/>
</dbReference>
<evidence type="ECO:0000256" key="2">
    <source>
        <dbReference type="ARBA" id="ARBA00022670"/>
    </source>
</evidence>
<organism evidence="5 6">
    <name type="scientific">Mycobacterium kyorinense</name>
    <dbReference type="NCBI Taxonomy" id="487514"/>
    <lineage>
        <taxon>Bacteria</taxon>
        <taxon>Bacillati</taxon>
        <taxon>Actinomycetota</taxon>
        <taxon>Actinomycetes</taxon>
        <taxon>Mycobacteriales</taxon>
        <taxon>Mycobacteriaceae</taxon>
        <taxon>Mycobacterium</taxon>
    </lineage>
</organism>
<evidence type="ECO:0000256" key="3">
    <source>
        <dbReference type="ARBA" id="ARBA00022801"/>
    </source>
</evidence>
<keyword evidence="4" id="KW-0720">Serine protease</keyword>
<gene>
    <name evidence="5" type="ORF">AWC14_11915</name>
</gene>
<dbReference type="CDD" id="cd03129">
    <property type="entry name" value="GAT1_Peptidase_E_like"/>
    <property type="match status" value="1"/>
</dbReference>
<keyword evidence="3" id="KW-0378">Hydrolase</keyword>
<proteinExistence type="inferred from homology"/>
<comment type="caution">
    <text evidence="5">The sequence shown here is derived from an EMBL/GenBank/DDBJ whole genome shotgun (WGS) entry which is preliminary data.</text>
</comment>
<evidence type="ECO:0000313" key="6">
    <source>
        <dbReference type="Proteomes" id="UP000193487"/>
    </source>
</evidence>
<dbReference type="Proteomes" id="UP000193487">
    <property type="component" value="Unassembled WGS sequence"/>
</dbReference>
<dbReference type="SUPFAM" id="SSF52317">
    <property type="entry name" value="Class I glutamine amidotransferase-like"/>
    <property type="match status" value="1"/>
</dbReference>
<dbReference type="InterPro" id="IPR029062">
    <property type="entry name" value="Class_I_gatase-like"/>
</dbReference>
<dbReference type="RefSeq" id="WP_045378324.1">
    <property type="nucleotide sequence ID" value="NZ_BBKA01000048.1"/>
</dbReference>
<dbReference type="GO" id="GO:0006508">
    <property type="term" value="P:proteolysis"/>
    <property type="evidence" value="ECO:0007669"/>
    <property type="project" value="UniProtKB-KW"/>
</dbReference>
<name>A0A1X1XM29_9MYCO</name>
<comment type="similarity">
    <text evidence="1">Belongs to the peptidase S51 family.</text>
</comment>
<keyword evidence="2" id="KW-0645">Protease</keyword>
<accession>A0A1X1XM29</accession>
<evidence type="ECO:0000256" key="1">
    <source>
        <dbReference type="ARBA" id="ARBA00006534"/>
    </source>
</evidence>
<dbReference type="Pfam" id="PF03575">
    <property type="entry name" value="Peptidase_S51"/>
    <property type="match status" value="1"/>
</dbReference>
<sequence>MTATLPQLQPLYLLADSQLLFWERHNRLLLDAALDGLAWDTPFSAAYIGASNGDRPEFYEIFEAAVEAVGITDHRMIASSFDTDDRGFLERAELIVLAGGDVRRGWDTFEKTGMKDVILDRYTQGAILVGISAGAVQLGRYGIVGESELLDVFKLAPVVIDTHDERSEWARLSRTIESLQGGATGLGLPSGGGVVVHPDLTIEPLRRPAHEFRFDGTGVTHSLLYAEEA</sequence>